<dbReference type="HAMAP" id="MF_00336">
    <property type="entry name" value="BioD"/>
    <property type="match status" value="1"/>
</dbReference>
<dbReference type="Pfam" id="PF13500">
    <property type="entry name" value="AAA_26"/>
    <property type="match status" value="1"/>
</dbReference>
<evidence type="ECO:0000256" key="6">
    <source>
        <dbReference type="ARBA" id="ARBA00022840"/>
    </source>
</evidence>
<keyword evidence="2" id="KW-0436">Ligase</keyword>
<proteinExistence type="inferred from homology"/>
<name>X1L0H2_9ZZZZ</name>
<comment type="caution">
    <text evidence="9">The sequence shown here is derived from an EMBL/GenBank/DDBJ whole genome shotgun (WGS) entry which is preliminary data.</text>
</comment>
<dbReference type="PANTHER" id="PTHR43210">
    <property type="entry name" value="DETHIOBIOTIN SYNTHETASE"/>
    <property type="match status" value="1"/>
</dbReference>
<keyword evidence="4" id="KW-0547">Nucleotide-binding</keyword>
<evidence type="ECO:0000256" key="8">
    <source>
        <dbReference type="ARBA" id="ARBA00047386"/>
    </source>
</evidence>
<keyword evidence="3" id="KW-0479">Metal-binding</keyword>
<dbReference type="GO" id="GO:0005829">
    <property type="term" value="C:cytosol"/>
    <property type="evidence" value="ECO:0007669"/>
    <property type="project" value="TreeGrafter"/>
</dbReference>
<dbReference type="EMBL" id="BARU01042710">
    <property type="protein sequence ID" value="GAH87688.1"/>
    <property type="molecule type" value="Genomic_DNA"/>
</dbReference>
<evidence type="ECO:0000256" key="3">
    <source>
        <dbReference type="ARBA" id="ARBA00022723"/>
    </source>
</evidence>
<comment type="catalytic activity">
    <reaction evidence="8">
        <text>(7R,8S)-8-amino-7-(carboxyamino)nonanoate + ATP = (4R,5S)-dethiobiotin + ADP + phosphate + H(+)</text>
        <dbReference type="Rhea" id="RHEA:63684"/>
        <dbReference type="ChEBI" id="CHEBI:15378"/>
        <dbReference type="ChEBI" id="CHEBI:30616"/>
        <dbReference type="ChEBI" id="CHEBI:43474"/>
        <dbReference type="ChEBI" id="CHEBI:149470"/>
        <dbReference type="ChEBI" id="CHEBI:149473"/>
        <dbReference type="ChEBI" id="CHEBI:456216"/>
    </reaction>
</comment>
<dbReference type="PIRSF" id="PIRSF006755">
    <property type="entry name" value="DTB_synth"/>
    <property type="match status" value="1"/>
</dbReference>
<keyword evidence="7" id="KW-0460">Magnesium</keyword>
<dbReference type="Gene3D" id="3.40.50.300">
    <property type="entry name" value="P-loop containing nucleotide triphosphate hydrolases"/>
    <property type="match status" value="1"/>
</dbReference>
<organism evidence="9">
    <name type="scientific">marine sediment metagenome</name>
    <dbReference type="NCBI Taxonomy" id="412755"/>
    <lineage>
        <taxon>unclassified sequences</taxon>
        <taxon>metagenomes</taxon>
        <taxon>ecological metagenomes</taxon>
    </lineage>
</organism>
<reference evidence="9" key="1">
    <citation type="journal article" date="2014" name="Front. Microbiol.">
        <title>High frequency of phylogenetically diverse reductive dehalogenase-homologous genes in deep subseafloor sedimentary metagenomes.</title>
        <authorList>
            <person name="Kawai M."/>
            <person name="Futagami T."/>
            <person name="Toyoda A."/>
            <person name="Takaki Y."/>
            <person name="Nishi S."/>
            <person name="Hori S."/>
            <person name="Arai W."/>
            <person name="Tsubouchi T."/>
            <person name="Morono Y."/>
            <person name="Uchiyama I."/>
            <person name="Ito T."/>
            <person name="Fujiyama A."/>
            <person name="Inagaki F."/>
            <person name="Takami H."/>
        </authorList>
    </citation>
    <scope>NUCLEOTIDE SEQUENCE</scope>
    <source>
        <strain evidence="9">Expedition CK06-06</strain>
    </source>
</reference>
<dbReference type="GO" id="GO:0005524">
    <property type="term" value="F:ATP binding"/>
    <property type="evidence" value="ECO:0007669"/>
    <property type="project" value="UniProtKB-KW"/>
</dbReference>
<dbReference type="InterPro" id="IPR027417">
    <property type="entry name" value="P-loop_NTPase"/>
</dbReference>
<dbReference type="AlphaFoldDB" id="X1L0H2"/>
<dbReference type="GO" id="GO:0000287">
    <property type="term" value="F:magnesium ion binding"/>
    <property type="evidence" value="ECO:0007669"/>
    <property type="project" value="InterPro"/>
</dbReference>
<evidence type="ECO:0000313" key="9">
    <source>
        <dbReference type="EMBL" id="GAH87688.1"/>
    </source>
</evidence>
<evidence type="ECO:0000256" key="2">
    <source>
        <dbReference type="ARBA" id="ARBA00022598"/>
    </source>
</evidence>
<dbReference type="PANTHER" id="PTHR43210:SF2">
    <property type="entry name" value="ATP-DEPENDENT DETHIOBIOTIN SYNTHETASE BIOD 2"/>
    <property type="match status" value="1"/>
</dbReference>
<dbReference type="GO" id="GO:0004141">
    <property type="term" value="F:dethiobiotin synthase activity"/>
    <property type="evidence" value="ECO:0007669"/>
    <property type="project" value="InterPro"/>
</dbReference>
<evidence type="ECO:0000256" key="4">
    <source>
        <dbReference type="ARBA" id="ARBA00022741"/>
    </source>
</evidence>
<dbReference type="InterPro" id="IPR004472">
    <property type="entry name" value="DTB_synth_BioD"/>
</dbReference>
<gene>
    <name evidence="9" type="ORF">S03H2_65569</name>
</gene>
<evidence type="ECO:0008006" key="10">
    <source>
        <dbReference type="Google" id="ProtNLM"/>
    </source>
</evidence>
<keyword evidence="6" id="KW-0067">ATP-binding</keyword>
<accession>X1L0H2</accession>
<feature type="non-terminal residue" evidence="9">
    <location>
        <position position="1"/>
    </location>
</feature>
<evidence type="ECO:0000256" key="5">
    <source>
        <dbReference type="ARBA" id="ARBA00022756"/>
    </source>
</evidence>
<keyword evidence="1" id="KW-0963">Cytoplasm</keyword>
<sequence>AGAIAHCLQSGGRSVEVFKPVASGCRRGGGGQLISADAEFLAACADSSRTLAEIAPVRYAAPLSPNVAAARAGVPVDIQAIFDGYSALVAGGRPVIVEGVGGLLCPISDELWVVHLAKMMALSVVIVARPGLGTINHTLLTVAAARSAGLTMAGVVINRYLVEPGKPDIATETNPAQIAALGGAEILAIVGEDPATSVDGDAL</sequence>
<evidence type="ECO:0000256" key="7">
    <source>
        <dbReference type="ARBA" id="ARBA00022842"/>
    </source>
</evidence>
<evidence type="ECO:0000256" key="1">
    <source>
        <dbReference type="ARBA" id="ARBA00022490"/>
    </source>
</evidence>
<dbReference type="CDD" id="cd03109">
    <property type="entry name" value="DTBS"/>
    <property type="match status" value="1"/>
</dbReference>
<dbReference type="SUPFAM" id="SSF52540">
    <property type="entry name" value="P-loop containing nucleoside triphosphate hydrolases"/>
    <property type="match status" value="1"/>
</dbReference>
<protein>
    <recommendedName>
        <fullName evidence="10">Dethiobiotin synthase</fullName>
    </recommendedName>
</protein>
<keyword evidence="5" id="KW-0093">Biotin biosynthesis</keyword>
<dbReference type="GO" id="GO:0009102">
    <property type="term" value="P:biotin biosynthetic process"/>
    <property type="evidence" value="ECO:0007669"/>
    <property type="project" value="UniProtKB-UniPathway"/>
</dbReference>
<feature type="non-terminal residue" evidence="9">
    <location>
        <position position="203"/>
    </location>
</feature>
<dbReference type="NCBIfam" id="TIGR00347">
    <property type="entry name" value="bioD"/>
    <property type="match status" value="1"/>
</dbReference>
<dbReference type="UniPathway" id="UPA00078"/>